<dbReference type="STRING" id="50990.A0A4Y7PSI8"/>
<evidence type="ECO:0000256" key="1">
    <source>
        <dbReference type="ARBA" id="ARBA00022527"/>
    </source>
</evidence>
<keyword evidence="3 6" id="KW-0547">Nucleotide-binding</keyword>
<evidence type="ECO:0000256" key="6">
    <source>
        <dbReference type="PROSITE-ProRule" id="PRU10141"/>
    </source>
</evidence>
<feature type="region of interest" description="Disordered" evidence="8">
    <location>
        <begin position="398"/>
        <end position="431"/>
    </location>
</feature>
<dbReference type="OrthoDB" id="8693905at2759"/>
<dbReference type="PANTHER" id="PTHR48016">
    <property type="entry name" value="MAP KINASE KINASE KINASE SSK2-RELATED-RELATED"/>
    <property type="match status" value="1"/>
</dbReference>
<accession>A0A4Y7PSI8</accession>
<dbReference type="GO" id="GO:0005524">
    <property type="term" value="F:ATP binding"/>
    <property type="evidence" value="ECO:0007669"/>
    <property type="project" value="UniProtKB-UniRule"/>
</dbReference>
<dbReference type="Pfam" id="PF00069">
    <property type="entry name" value="Pkinase"/>
    <property type="match status" value="1"/>
</dbReference>
<dbReference type="GO" id="GO:0000165">
    <property type="term" value="P:MAPK cascade"/>
    <property type="evidence" value="ECO:0007669"/>
    <property type="project" value="UniProtKB-ARBA"/>
</dbReference>
<feature type="domain" description="Protein kinase" evidence="9">
    <location>
        <begin position="115"/>
        <end position="368"/>
    </location>
</feature>
<dbReference type="Proteomes" id="UP000294933">
    <property type="component" value="Unassembled WGS sequence"/>
</dbReference>
<dbReference type="InterPro" id="IPR008271">
    <property type="entry name" value="Ser/Thr_kinase_AS"/>
</dbReference>
<dbReference type="PRINTS" id="PR00109">
    <property type="entry name" value="TYRKINASE"/>
</dbReference>
<sequence length="466" mass="51171">MHRVAQHSKPVSAASSSNKLEPVVHGFASENAKPSRNKDDITAPTRLPPRRSRPRSDGEPFPRRSRLQNKNATDPNGALNVATAGTTPLRDLSTVRDAIGKTIIVHEDGQDPVQFKLGNCIGVGQFGIVYRALDLTKGQMVAVKCMDLKGLSEREIQQLMKEVDMVKSLSHPSIIKYEGLARDHDTLNIVLEYAENGSLGQTLRAFGKLNERLAASYVVKILEGLHYLHSSDVFHCDLKAANILTTKNGNIKLSDFGVSFNLRKEKDGGMEVAGTPNWMAPEVIELKGATKASDIWSLGCVIIELITGKPPYSEMTNGMSVMYRIVEDQMPPLPEICSDVLKDFMRLCFQKDPTKRPTAVMLCEHEWLKKNWGSHRELRPQDSIPFLKRISGDVPKSYDAISQSGPASETAEAKGGVSASSRVQRRRAAGVHAPMPSAYLGDKVTSRGHSFVELASFGDGKSFILP</sequence>
<dbReference type="SUPFAM" id="SSF56112">
    <property type="entry name" value="Protein kinase-like (PK-like)"/>
    <property type="match status" value="1"/>
</dbReference>
<reference evidence="10 11" key="1">
    <citation type="submission" date="2018-06" db="EMBL/GenBank/DDBJ databases">
        <title>A transcriptomic atlas of mushroom development highlights an independent origin of complex multicellularity.</title>
        <authorList>
            <consortium name="DOE Joint Genome Institute"/>
            <person name="Krizsan K."/>
            <person name="Almasi E."/>
            <person name="Merenyi Z."/>
            <person name="Sahu N."/>
            <person name="Viragh M."/>
            <person name="Koszo T."/>
            <person name="Mondo S."/>
            <person name="Kiss B."/>
            <person name="Balint B."/>
            <person name="Kues U."/>
            <person name="Barry K."/>
            <person name="Hegedus J.C."/>
            <person name="Henrissat B."/>
            <person name="Johnson J."/>
            <person name="Lipzen A."/>
            <person name="Ohm R."/>
            <person name="Nagy I."/>
            <person name="Pangilinan J."/>
            <person name="Yan J."/>
            <person name="Xiong Y."/>
            <person name="Grigoriev I.V."/>
            <person name="Hibbett D.S."/>
            <person name="Nagy L.G."/>
        </authorList>
    </citation>
    <scope>NUCLEOTIDE SEQUENCE [LARGE SCALE GENOMIC DNA]</scope>
    <source>
        <strain evidence="10 11">SZMC22713</strain>
    </source>
</reference>
<evidence type="ECO:0000256" key="7">
    <source>
        <dbReference type="RuleBase" id="RU000304"/>
    </source>
</evidence>
<evidence type="ECO:0000256" key="5">
    <source>
        <dbReference type="ARBA" id="ARBA00022840"/>
    </source>
</evidence>
<dbReference type="PANTHER" id="PTHR48016:SF56">
    <property type="entry name" value="MAPKK KINASE"/>
    <property type="match status" value="1"/>
</dbReference>
<dbReference type="PROSITE" id="PS00107">
    <property type="entry name" value="PROTEIN_KINASE_ATP"/>
    <property type="match status" value="1"/>
</dbReference>
<keyword evidence="5 6" id="KW-0067">ATP-binding</keyword>
<evidence type="ECO:0000256" key="2">
    <source>
        <dbReference type="ARBA" id="ARBA00022679"/>
    </source>
</evidence>
<keyword evidence="1 7" id="KW-0723">Serine/threonine-protein kinase</keyword>
<dbReference type="AlphaFoldDB" id="A0A4Y7PSI8"/>
<evidence type="ECO:0000256" key="4">
    <source>
        <dbReference type="ARBA" id="ARBA00022777"/>
    </source>
</evidence>
<comment type="similarity">
    <text evidence="7">Belongs to the protein kinase superfamily.</text>
</comment>
<dbReference type="PROSITE" id="PS00108">
    <property type="entry name" value="PROTEIN_KINASE_ST"/>
    <property type="match status" value="1"/>
</dbReference>
<dbReference type="InterPro" id="IPR000719">
    <property type="entry name" value="Prot_kinase_dom"/>
</dbReference>
<evidence type="ECO:0000313" key="11">
    <source>
        <dbReference type="Proteomes" id="UP000294933"/>
    </source>
</evidence>
<protein>
    <submittedName>
        <fullName evidence="10">Kinase-like protein</fullName>
    </submittedName>
</protein>
<name>A0A4Y7PSI8_9AGAM</name>
<organism evidence="10 11">
    <name type="scientific">Rickenella mellea</name>
    <dbReference type="NCBI Taxonomy" id="50990"/>
    <lineage>
        <taxon>Eukaryota</taxon>
        <taxon>Fungi</taxon>
        <taxon>Dikarya</taxon>
        <taxon>Basidiomycota</taxon>
        <taxon>Agaricomycotina</taxon>
        <taxon>Agaricomycetes</taxon>
        <taxon>Hymenochaetales</taxon>
        <taxon>Rickenellaceae</taxon>
        <taxon>Rickenella</taxon>
    </lineage>
</organism>
<dbReference type="InterPro" id="IPR050538">
    <property type="entry name" value="MAP_kinase_kinase_kinase"/>
</dbReference>
<dbReference type="PROSITE" id="PS50011">
    <property type="entry name" value="PROTEIN_KINASE_DOM"/>
    <property type="match status" value="1"/>
</dbReference>
<dbReference type="SMART" id="SM00220">
    <property type="entry name" value="S_TKc"/>
    <property type="match status" value="1"/>
</dbReference>
<evidence type="ECO:0000256" key="8">
    <source>
        <dbReference type="SAM" id="MobiDB-lite"/>
    </source>
</evidence>
<dbReference type="GO" id="GO:0004674">
    <property type="term" value="F:protein serine/threonine kinase activity"/>
    <property type="evidence" value="ECO:0007669"/>
    <property type="project" value="UniProtKB-KW"/>
</dbReference>
<gene>
    <name evidence="10" type="ORF">BD410DRAFT_729978</name>
</gene>
<dbReference type="CDD" id="cd06627">
    <property type="entry name" value="STKc_Cdc7_like"/>
    <property type="match status" value="1"/>
</dbReference>
<feature type="binding site" evidence="6">
    <location>
        <position position="144"/>
    </location>
    <ligand>
        <name>ATP</name>
        <dbReference type="ChEBI" id="CHEBI:30616"/>
    </ligand>
</feature>
<dbReference type="InterPro" id="IPR017441">
    <property type="entry name" value="Protein_kinase_ATP_BS"/>
</dbReference>
<keyword evidence="4 10" id="KW-0418">Kinase</keyword>
<dbReference type="Gene3D" id="1.10.510.10">
    <property type="entry name" value="Transferase(Phosphotransferase) domain 1"/>
    <property type="match status" value="1"/>
</dbReference>
<evidence type="ECO:0000259" key="9">
    <source>
        <dbReference type="PROSITE" id="PS50011"/>
    </source>
</evidence>
<evidence type="ECO:0000256" key="3">
    <source>
        <dbReference type="ARBA" id="ARBA00022741"/>
    </source>
</evidence>
<feature type="region of interest" description="Disordered" evidence="8">
    <location>
        <begin position="1"/>
        <end position="85"/>
    </location>
</feature>
<dbReference type="VEuPathDB" id="FungiDB:BD410DRAFT_729978"/>
<dbReference type="InterPro" id="IPR001245">
    <property type="entry name" value="Ser-Thr/Tyr_kinase_cat_dom"/>
</dbReference>
<keyword evidence="2" id="KW-0808">Transferase</keyword>
<keyword evidence="11" id="KW-1185">Reference proteome</keyword>
<dbReference type="InterPro" id="IPR011009">
    <property type="entry name" value="Kinase-like_dom_sf"/>
</dbReference>
<dbReference type="EMBL" id="ML170221">
    <property type="protein sequence ID" value="TDL17470.1"/>
    <property type="molecule type" value="Genomic_DNA"/>
</dbReference>
<proteinExistence type="inferred from homology"/>
<evidence type="ECO:0000313" key="10">
    <source>
        <dbReference type="EMBL" id="TDL17470.1"/>
    </source>
</evidence>